<name>A0ABM5JVZ8_DIAVI</name>
<keyword evidence="2" id="KW-0472">Membrane</keyword>
<feature type="transmembrane region" description="Helical" evidence="2">
    <location>
        <begin position="12"/>
        <end position="33"/>
    </location>
</feature>
<reference evidence="3" key="1">
    <citation type="submission" date="2025-05" db="UniProtKB">
        <authorList>
            <consortium name="EnsemblMetazoa"/>
        </authorList>
    </citation>
    <scope>IDENTIFICATION</scope>
</reference>
<dbReference type="RefSeq" id="XP_050502114.1">
    <property type="nucleotide sequence ID" value="XM_050646157.1"/>
</dbReference>
<proteinExistence type="predicted"/>
<evidence type="ECO:0000313" key="4">
    <source>
        <dbReference type="Proteomes" id="UP001652700"/>
    </source>
</evidence>
<feature type="compositionally biased region" description="Basic and acidic residues" evidence="1">
    <location>
        <begin position="384"/>
        <end position="420"/>
    </location>
</feature>
<dbReference type="Proteomes" id="UP001652700">
    <property type="component" value="Unplaced"/>
</dbReference>
<dbReference type="GeneID" id="114326850"/>
<evidence type="ECO:0000313" key="3">
    <source>
        <dbReference type="EnsemblMetazoa" id="XP_050502114.1"/>
    </source>
</evidence>
<feature type="compositionally biased region" description="Basic and acidic residues" evidence="1">
    <location>
        <begin position="330"/>
        <end position="343"/>
    </location>
</feature>
<evidence type="ECO:0000256" key="2">
    <source>
        <dbReference type="SAM" id="Phobius"/>
    </source>
</evidence>
<sequence length="454" mass="54253">MKSNHEFLDVPCQTLLYIMMIYYAIVWLTIWNWNTAAQQSSQFEDIPIEHYVHNDHQNDEIDVELMPRSPKLLSIAQNSNPDTNIDTHNHRHPYFEELTSQIIKSRSKRDITTERPITVLEKIGQPLELFTVDKENTTDRYVNTSVIKKNETENNLNGTLQINDFLRFRRALQTDLVKQQNSRSQSAGTFIQADPHGIIGQSQILAGESTNTNNITRETRGATKEQWVKHSYPVQRDETNFDDNIQLASNSVRAPRVHFVTNGMQDRDRDRDRDRDHLEYKLNKEARYAPNTKYSPTDLSAEQNYYQPRFARNYTPRGRYYDRYPSAQRDSYRDYPEYNRNYEPESSSGPNRRRIIYYATLPEITRISRDDDFRRPYDNYDYRNRYDERYAPPEHYAYRDRLYDDPRQENDPKDRRDPRYPLRVSTDVRVNDIRKNPERRIYSDVDRAKYVPTR</sequence>
<feature type="region of interest" description="Disordered" evidence="1">
    <location>
        <begin position="384"/>
        <end position="421"/>
    </location>
</feature>
<keyword evidence="2" id="KW-0812">Transmembrane</keyword>
<protein>
    <submittedName>
        <fullName evidence="3">Uncharacterized protein</fullName>
    </submittedName>
</protein>
<dbReference type="EnsemblMetazoa" id="XM_050646157.1">
    <property type="protein sequence ID" value="XP_050502114.1"/>
    <property type="gene ID" value="LOC114326850"/>
</dbReference>
<feature type="region of interest" description="Disordered" evidence="1">
    <location>
        <begin position="285"/>
        <end position="350"/>
    </location>
</feature>
<keyword evidence="2" id="KW-1133">Transmembrane helix</keyword>
<feature type="compositionally biased region" description="Polar residues" evidence="1">
    <location>
        <begin position="292"/>
        <end position="306"/>
    </location>
</feature>
<accession>A0ABM5JVZ8</accession>
<evidence type="ECO:0000256" key="1">
    <source>
        <dbReference type="SAM" id="MobiDB-lite"/>
    </source>
</evidence>
<organism evidence="3 4">
    <name type="scientific">Diabrotica virgifera virgifera</name>
    <name type="common">western corn rootworm</name>
    <dbReference type="NCBI Taxonomy" id="50390"/>
    <lineage>
        <taxon>Eukaryota</taxon>
        <taxon>Metazoa</taxon>
        <taxon>Ecdysozoa</taxon>
        <taxon>Arthropoda</taxon>
        <taxon>Hexapoda</taxon>
        <taxon>Insecta</taxon>
        <taxon>Pterygota</taxon>
        <taxon>Neoptera</taxon>
        <taxon>Endopterygota</taxon>
        <taxon>Coleoptera</taxon>
        <taxon>Polyphaga</taxon>
        <taxon>Cucujiformia</taxon>
        <taxon>Chrysomeloidea</taxon>
        <taxon>Chrysomelidae</taxon>
        <taxon>Galerucinae</taxon>
        <taxon>Diabroticina</taxon>
        <taxon>Diabroticites</taxon>
        <taxon>Diabrotica</taxon>
    </lineage>
</organism>
<keyword evidence="4" id="KW-1185">Reference proteome</keyword>